<keyword evidence="3" id="KW-0285">Flavoprotein</keyword>
<comment type="cofactor">
    <cofactor evidence="1">
        <name>FMN</name>
        <dbReference type="ChEBI" id="CHEBI:58210"/>
    </cofactor>
</comment>
<dbReference type="OrthoDB" id="10265891at2759"/>
<dbReference type="PANTHER" id="PTHR42747:SF3">
    <property type="entry name" value="NITRONATE MONOOXYGENASE-RELATED"/>
    <property type="match status" value="1"/>
</dbReference>
<dbReference type="InterPro" id="IPR013785">
    <property type="entry name" value="Aldolase_TIM"/>
</dbReference>
<keyword evidence="6" id="KW-0503">Monooxygenase</keyword>
<comment type="caution">
    <text evidence="7">The sequence shown here is derived from an EMBL/GenBank/DDBJ whole genome shotgun (WGS) entry which is preliminary data.</text>
</comment>
<sequence>MAVKKALTEILGIKYPILLAPMAGVSTPELAATVSNAGGLGSLGLGSSSVEKAKSAIIATQKLTKKPFQVNFFCHEPQEVNVEAASKWIDFLKPVFVQFDSEPKQNLTKIYKSFLEDPQMLELVLELKPDVISFHFGVPPQSTVEKLKRTGIITMASVTQLSEAQIAVARGIDILIAQGVEAGGHRGIFSTEVDPALTTKDLVALLQSKLGADEHVPIVAAGGVMSGQDIRELIDLGACGAQLGTAFVQCKESAASVNYKQSLLGQNKDGATQITSSVSGRPARALISSWHTKVDVPGRPPHPGYPYTYDVGKQLNELASSQESVSPDRFNAHWAGSNVRRIRDLDANKLMQTLIREMS</sequence>
<name>A0A0A8L8A8_9SACH</name>
<reference evidence="7 8" key="1">
    <citation type="submission" date="2014-03" db="EMBL/GenBank/DDBJ databases">
        <title>The genome of Kluyveromyces dobzhanskii.</title>
        <authorList>
            <person name="Nystedt B."/>
            <person name="Astrom S."/>
        </authorList>
    </citation>
    <scope>NUCLEOTIDE SEQUENCE [LARGE SCALE GENOMIC DNA]</scope>
    <source>
        <strain evidence="7 8">CBS 2104</strain>
    </source>
</reference>
<evidence type="ECO:0000256" key="2">
    <source>
        <dbReference type="ARBA" id="ARBA00009881"/>
    </source>
</evidence>
<dbReference type="PANTHER" id="PTHR42747">
    <property type="entry name" value="NITRONATE MONOOXYGENASE-RELATED"/>
    <property type="match status" value="1"/>
</dbReference>
<accession>A0A0A8L8A8</accession>
<evidence type="ECO:0000256" key="5">
    <source>
        <dbReference type="ARBA" id="ARBA00023002"/>
    </source>
</evidence>
<comment type="similarity">
    <text evidence="2">Belongs to the nitronate monooxygenase family. NMO class I subfamily.</text>
</comment>
<dbReference type="GO" id="GO:0018580">
    <property type="term" value="F:nitronate monooxygenase activity"/>
    <property type="evidence" value="ECO:0007669"/>
    <property type="project" value="InterPro"/>
</dbReference>
<keyword evidence="8" id="KW-1185">Reference proteome</keyword>
<evidence type="ECO:0000256" key="3">
    <source>
        <dbReference type="ARBA" id="ARBA00022630"/>
    </source>
</evidence>
<keyword evidence="5" id="KW-0560">Oxidoreductase</keyword>
<keyword evidence="4" id="KW-0288">FMN</keyword>
<proteinExistence type="inferred from homology"/>
<dbReference type="AlphaFoldDB" id="A0A0A8L8A8"/>
<dbReference type="CDD" id="cd04730">
    <property type="entry name" value="NPD_like"/>
    <property type="match status" value="1"/>
</dbReference>
<dbReference type="SUPFAM" id="SSF51412">
    <property type="entry name" value="Inosine monophosphate dehydrogenase (IMPDH)"/>
    <property type="match status" value="1"/>
</dbReference>
<evidence type="ECO:0000256" key="6">
    <source>
        <dbReference type="ARBA" id="ARBA00023033"/>
    </source>
</evidence>
<dbReference type="Gene3D" id="3.20.20.70">
    <property type="entry name" value="Aldolase class I"/>
    <property type="match status" value="1"/>
</dbReference>
<evidence type="ECO:0000313" key="7">
    <source>
        <dbReference type="EMBL" id="CDO94429.1"/>
    </source>
</evidence>
<organism evidence="7 8">
    <name type="scientific">Kluyveromyces dobzhanskii CBS 2104</name>
    <dbReference type="NCBI Taxonomy" id="1427455"/>
    <lineage>
        <taxon>Eukaryota</taxon>
        <taxon>Fungi</taxon>
        <taxon>Dikarya</taxon>
        <taxon>Ascomycota</taxon>
        <taxon>Saccharomycotina</taxon>
        <taxon>Saccharomycetes</taxon>
        <taxon>Saccharomycetales</taxon>
        <taxon>Saccharomycetaceae</taxon>
        <taxon>Kluyveromyces</taxon>
    </lineage>
</organism>
<dbReference type="EMBL" id="CCBQ010000037">
    <property type="protein sequence ID" value="CDO94429.1"/>
    <property type="molecule type" value="Genomic_DNA"/>
</dbReference>
<dbReference type="Pfam" id="PF03060">
    <property type="entry name" value="NMO"/>
    <property type="match status" value="1"/>
</dbReference>
<evidence type="ECO:0000256" key="4">
    <source>
        <dbReference type="ARBA" id="ARBA00022643"/>
    </source>
</evidence>
<evidence type="ECO:0000256" key="1">
    <source>
        <dbReference type="ARBA" id="ARBA00001917"/>
    </source>
</evidence>
<evidence type="ECO:0000313" key="8">
    <source>
        <dbReference type="Proteomes" id="UP000031516"/>
    </source>
</evidence>
<dbReference type="Proteomes" id="UP000031516">
    <property type="component" value="Unassembled WGS sequence"/>
</dbReference>
<dbReference type="InterPro" id="IPR004136">
    <property type="entry name" value="NMO"/>
</dbReference>
<gene>
    <name evidence="7" type="ORF">KLDO_g2694A</name>
</gene>
<protein>
    <submittedName>
        <fullName evidence="7">WGS project CCBQ000000000 data, contig 00106</fullName>
    </submittedName>
</protein>